<evidence type="ECO:0000256" key="3">
    <source>
        <dbReference type="ARBA" id="ARBA00022475"/>
    </source>
</evidence>
<evidence type="ECO:0000256" key="4">
    <source>
        <dbReference type="ARBA" id="ARBA00022692"/>
    </source>
</evidence>
<feature type="transmembrane region" description="Helical" evidence="8">
    <location>
        <begin position="223"/>
        <end position="244"/>
    </location>
</feature>
<feature type="transmembrane region" description="Helical" evidence="8">
    <location>
        <begin position="38"/>
        <end position="57"/>
    </location>
</feature>
<gene>
    <name evidence="9" type="ORF">PB1_12544</name>
</gene>
<dbReference type="STRING" id="997296.PB1_12544"/>
<dbReference type="OrthoDB" id="9787346at2"/>
<dbReference type="EMBL" id="AFEU01000003">
    <property type="protein sequence ID" value="EIJ78389.1"/>
    <property type="molecule type" value="Genomic_DNA"/>
</dbReference>
<evidence type="ECO:0000256" key="8">
    <source>
        <dbReference type="SAM" id="Phobius"/>
    </source>
</evidence>
<dbReference type="Proteomes" id="UP000010523">
    <property type="component" value="Unassembled WGS sequence"/>
</dbReference>
<accession>I3DVW8</accession>
<evidence type="ECO:0000256" key="7">
    <source>
        <dbReference type="ARBA" id="ARBA00023136"/>
    </source>
</evidence>
<dbReference type="GO" id="GO:0005886">
    <property type="term" value="C:plasma membrane"/>
    <property type="evidence" value="ECO:0007669"/>
    <property type="project" value="UniProtKB-SubCell"/>
</dbReference>
<keyword evidence="3" id="KW-1003">Cell membrane</keyword>
<comment type="subcellular location">
    <subcellularLocation>
        <location evidence="1">Cell membrane</location>
        <topology evidence="1">Multi-pass membrane protein</topology>
    </subcellularLocation>
</comment>
<proteinExistence type="inferred from homology"/>
<sequence length="245" mass="27745">MIDELKFSIYVMGFIFLGTTLGGWITKYISSNLKVNNLYINVFCGGLLIGLIGFDLLPETLQYLNPIGVYAGISLGVIFMEIIDRLVHKTKHRYKEEIESFILLFIALFIHSIPTGVALGMNLQKPILNHSFLIAAIVLHHIPEGVIMMASILHSKMKLKIFWFFCFILSFAVGLNTFWGIELKIQSVKFYTLLSGAAIGTLSYVSFYEILWKHSLALPLIKVVMTTLLGVILMKMFTIFMPMIH</sequence>
<keyword evidence="4 8" id="KW-0812">Transmembrane</keyword>
<feature type="transmembrane region" description="Helical" evidence="8">
    <location>
        <begin position="63"/>
        <end position="80"/>
    </location>
</feature>
<evidence type="ECO:0000256" key="6">
    <source>
        <dbReference type="ARBA" id="ARBA00022989"/>
    </source>
</evidence>
<comment type="caution">
    <text evidence="9">The sequence shown here is derived from an EMBL/GenBank/DDBJ whole genome shotgun (WGS) entry which is preliminary data.</text>
</comment>
<dbReference type="PANTHER" id="PTHR11040">
    <property type="entry name" value="ZINC/IRON TRANSPORTER"/>
    <property type="match status" value="1"/>
</dbReference>
<evidence type="ECO:0000313" key="10">
    <source>
        <dbReference type="Proteomes" id="UP000010523"/>
    </source>
</evidence>
<dbReference type="GO" id="GO:0005385">
    <property type="term" value="F:zinc ion transmembrane transporter activity"/>
    <property type="evidence" value="ECO:0007669"/>
    <property type="project" value="TreeGrafter"/>
</dbReference>
<reference evidence="9 10" key="1">
    <citation type="journal article" date="2012" name="Appl. Environ. Microbiol.">
        <title>Genome Sequence of Thermotolerant Bacillus methanolicus: Features and Regulation Related to Methylotrophy and Production of L-Lysine and L-Glutamate from Methanol.</title>
        <authorList>
            <person name="Heggeset T.M."/>
            <person name="Krog A."/>
            <person name="Balzer S."/>
            <person name="Wentzel A."/>
            <person name="Ellingsen T.E."/>
            <person name="Brautaset T."/>
        </authorList>
    </citation>
    <scope>NUCLEOTIDE SEQUENCE [LARGE SCALE GENOMIC DNA]</scope>
    <source>
        <strain evidence="9 10">PB1</strain>
    </source>
</reference>
<organism evidence="9 10">
    <name type="scientific">Bacillus methanolicus PB1</name>
    <dbReference type="NCBI Taxonomy" id="997296"/>
    <lineage>
        <taxon>Bacteria</taxon>
        <taxon>Bacillati</taxon>
        <taxon>Bacillota</taxon>
        <taxon>Bacilli</taxon>
        <taxon>Bacillales</taxon>
        <taxon>Bacillaceae</taxon>
        <taxon>Bacillus</taxon>
    </lineage>
</organism>
<feature type="transmembrane region" description="Helical" evidence="8">
    <location>
        <begin position="101"/>
        <end position="121"/>
    </location>
</feature>
<feature type="transmembrane region" description="Helical" evidence="8">
    <location>
        <begin position="127"/>
        <end position="149"/>
    </location>
</feature>
<name>I3DVW8_BACMT</name>
<dbReference type="RefSeq" id="WP_004436793.1">
    <property type="nucleotide sequence ID" value="NZ_AFEU01000003.1"/>
</dbReference>
<keyword evidence="7 8" id="KW-0472">Membrane</keyword>
<comment type="similarity">
    <text evidence="2">Belongs to the ZIP transporter (TC 2.A.5) family.</text>
</comment>
<dbReference type="Pfam" id="PF02535">
    <property type="entry name" value="Zip"/>
    <property type="match status" value="1"/>
</dbReference>
<dbReference type="PANTHER" id="PTHR11040:SF211">
    <property type="entry name" value="ZINC TRANSPORTER ZIP11"/>
    <property type="match status" value="1"/>
</dbReference>
<dbReference type="InterPro" id="IPR003689">
    <property type="entry name" value="ZIP"/>
</dbReference>
<dbReference type="eggNOG" id="COG0428">
    <property type="taxonomic scope" value="Bacteria"/>
</dbReference>
<feature type="transmembrane region" description="Helical" evidence="8">
    <location>
        <begin position="7"/>
        <end position="26"/>
    </location>
</feature>
<protein>
    <submittedName>
        <fullName evidence="9">Zinc uptake transporter</fullName>
    </submittedName>
</protein>
<dbReference type="PATRIC" id="fig|997296.3.peg.2644"/>
<feature type="transmembrane region" description="Helical" evidence="8">
    <location>
        <begin position="161"/>
        <end position="181"/>
    </location>
</feature>
<evidence type="ECO:0000256" key="5">
    <source>
        <dbReference type="ARBA" id="ARBA00022833"/>
    </source>
</evidence>
<feature type="transmembrane region" description="Helical" evidence="8">
    <location>
        <begin position="193"/>
        <end position="211"/>
    </location>
</feature>
<evidence type="ECO:0000256" key="1">
    <source>
        <dbReference type="ARBA" id="ARBA00004651"/>
    </source>
</evidence>
<evidence type="ECO:0000313" key="9">
    <source>
        <dbReference type="EMBL" id="EIJ78389.1"/>
    </source>
</evidence>
<keyword evidence="5" id="KW-0862">Zinc</keyword>
<dbReference type="AlphaFoldDB" id="I3DVW8"/>
<keyword evidence="10" id="KW-1185">Reference proteome</keyword>
<evidence type="ECO:0000256" key="2">
    <source>
        <dbReference type="ARBA" id="ARBA00006939"/>
    </source>
</evidence>
<keyword evidence="6 8" id="KW-1133">Transmembrane helix</keyword>